<dbReference type="Pfam" id="PF02574">
    <property type="entry name" value="S-methyl_trans"/>
    <property type="match status" value="1"/>
</dbReference>
<comment type="cofactor">
    <cofactor evidence="5">
        <name>Zn(2+)</name>
        <dbReference type="ChEBI" id="CHEBI:29105"/>
    </cofactor>
</comment>
<keyword evidence="8" id="KW-1185">Reference proteome</keyword>
<dbReference type="GO" id="GO:0008898">
    <property type="term" value="F:S-adenosylmethionine-homocysteine S-methyltransferase activity"/>
    <property type="evidence" value="ECO:0007669"/>
    <property type="project" value="TreeGrafter"/>
</dbReference>
<evidence type="ECO:0000256" key="2">
    <source>
        <dbReference type="ARBA" id="ARBA00022679"/>
    </source>
</evidence>
<dbReference type="GO" id="GO:0009086">
    <property type="term" value="P:methionine biosynthetic process"/>
    <property type="evidence" value="ECO:0007669"/>
    <property type="project" value="InterPro"/>
</dbReference>
<accession>A0A976X551</accession>
<dbReference type="PIRSF" id="PIRSF037505">
    <property type="entry name" value="Betaine_HMT"/>
    <property type="match status" value="1"/>
</dbReference>
<dbReference type="RefSeq" id="WP_260116076.1">
    <property type="nucleotide sequence ID" value="NZ_CP093361.1"/>
</dbReference>
<dbReference type="GO" id="GO:0033528">
    <property type="term" value="P:S-methylmethionine cycle"/>
    <property type="evidence" value="ECO:0007669"/>
    <property type="project" value="TreeGrafter"/>
</dbReference>
<dbReference type="EC" id="2.1.1.10" evidence="7"/>
<evidence type="ECO:0000256" key="1">
    <source>
        <dbReference type="ARBA" id="ARBA00022603"/>
    </source>
</evidence>
<feature type="binding site" evidence="5">
    <location>
        <position position="222"/>
    </location>
    <ligand>
        <name>Zn(2+)</name>
        <dbReference type="ChEBI" id="CHEBI:29105"/>
    </ligand>
</feature>
<dbReference type="Proteomes" id="UP000831181">
    <property type="component" value="Chromosome"/>
</dbReference>
<dbReference type="PANTHER" id="PTHR46015:SF1">
    <property type="entry name" value="HOMOCYSTEINE S-METHYLTRANSFERASE-LIKE ISOFORM 1"/>
    <property type="match status" value="1"/>
</dbReference>
<dbReference type="InterPro" id="IPR051486">
    <property type="entry name" value="Hcy_S-methyltransferase"/>
</dbReference>
<organism evidence="7 8">
    <name type="scientific">Nicoliella spurrieriana</name>
    <dbReference type="NCBI Taxonomy" id="2925830"/>
    <lineage>
        <taxon>Bacteria</taxon>
        <taxon>Bacillati</taxon>
        <taxon>Bacillota</taxon>
        <taxon>Bacilli</taxon>
        <taxon>Lactobacillales</taxon>
        <taxon>Lactobacillaceae</taxon>
        <taxon>Nicoliella</taxon>
    </lineage>
</organism>
<dbReference type="PROSITE" id="PS50970">
    <property type="entry name" value="HCY"/>
    <property type="match status" value="1"/>
</dbReference>
<feature type="binding site" evidence="5">
    <location>
        <position position="290"/>
    </location>
    <ligand>
        <name>Zn(2+)</name>
        <dbReference type="ChEBI" id="CHEBI:29105"/>
    </ligand>
</feature>
<dbReference type="GO" id="GO:0008270">
    <property type="term" value="F:zinc ion binding"/>
    <property type="evidence" value="ECO:0007669"/>
    <property type="project" value="InterPro"/>
</dbReference>
<evidence type="ECO:0000256" key="5">
    <source>
        <dbReference type="PROSITE-ProRule" id="PRU00333"/>
    </source>
</evidence>
<sequence>MSKISQWAQQQPTILIDCALSYGLEQRNIQLNNKLWTASALQSHPDIIKAIHKDYFNAGSNMTVTDTYQGSVPGFIDAGYTKEQAIELIQRSVKLAREAQAEVTVPQTTWVAGAIGPYGAFLADGSEYVGNYGISEAELIKFHQDRLQTLVEAGVDLLAFETIPDFTELKAIKQLLSQYPGIDAFVSCSIKDAHHISDGTDLLEVQALLETIPNVIAYGFNCNHPEFTVPGLTYLHDHQTNANQSLIVFPNSGAHYDPSTKEWSQATAFSFGKAAKEWQAAHAKWIGGCCEVSVQDERDMRDALFPNAIDVK</sequence>
<dbReference type="InterPro" id="IPR017226">
    <property type="entry name" value="BHMT-like"/>
</dbReference>
<dbReference type="Gene3D" id="3.20.20.330">
    <property type="entry name" value="Homocysteine-binding-like domain"/>
    <property type="match status" value="1"/>
</dbReference>
<proteinExistence type="predicted"/>
<name>A0A976X551_9LACO</name>
<dbReference type="KEGG" id="lbe:MOO44_04905"/>
<gene>
    <name evidence="7" type="primary">mmuM</name>
    <name evidence="7" type="ORF">MOO44_04905</name>
</gene>
<evidence type="ECO:0000256" key="4">
    <source>
        <dbReference type="ARBA" id="ARBA00022833"/>
    </source>
</evidence>
<evidence type="ECO:0000256" key="3">
    <source>
        <dbReference type="ARBA" id="ARBA00022723"/>
    </source>
</evidence>
<evidence type="ECO:0000313" key="8">
    <source>
        <dbReference type="Proteomes" id="UP000831181"/>
    </source>
</evidence>
<dbReference type="EMBL" id="CP093361">
    <property type="protein sequence ID" value="UQS86266.1"/>
    <property type="molecule type" value="Genomic_DNA"/>
</dbReference>
<evidence type="ECO:0000313" key="7">
    <source>
        <dbReference type="EMBL" id="UQS86266.1"/>
    </source>
</evidence>
<keyword evidence="4 5" id="KW-0862">Zinc</keyword>
<dbReference type="AlphaFoldDB" id="A0A976X551"/>
<dbReference type="InterPro" id="IPR036589">
    <property type="entry name" value="HCY_dom_sf"/>
</dbReference>
<feature type="domain" description="Hcy-binding" evidence="6">
    <location>
        <begin position="2"/>
        <end position="304"/>
    </location>
</feature>
<reference evidence="7" key="1">
    <citation type="journal article" date="2022" name="Int. J. Syst. Evol. Microbiol.">
        <title>Apilactobacillus apisilvae sp. nov., Nicolia spurrieriana gen. nov. sp. nov., Bombilactobacillus folatiphilus sp. nov. and Bombilactobacillus thymidiniphilus sp. nov., four new lactic acid bacterial isolates from stingless bees Tetragonula carbonaria and Austroplebeia australis.</title>
        <authorList>
            <person name="Oliphant S.A."/>
            <person name="Watson-Haigh N.S."/>
            <person name="Sumby K.M."/>
            <person name="Gardner J."/>
            <person name="Groom S."/>
            <person name="Jiranek V."/>
        </authorList>
    </citation>
    <scope>NUCLEOTIDE SEQUENCE</scope>
    <source>
        <strain evidence="7">SGEP1_A5</strain>
    </source>
</reference>
<keyword evidence="1 5" id="KW-0489">Methyltransferase</keyword>
<dbReference type="PANTHER" id="PTHR46015">
    <property type="entry name" value="ZGC:172121"/>
    <property type="match status" value="1"/>
</dbReference>
<protein>
    <submittedName>
        <fullName evidence="7">Homocysteine S-methyltransferase</fullName>
        <ecNumber evidence="7">2.1.1.10</ecNumber>
    </submittedName>
</protein>
<keyword evidence="3 5" id="KW-0479">Metal-binding</keyword>
<dbReference type="InterPro" id="IPR003726">
    <property type="entry name" value="HCY_dom"/>
</dbReference>
<dbReference type="SUPFAM" id="SSF82282">
    <property type="entry name" value="Homocysteine S-methyltransferase"/>
    <property type="match status" value="1"/>
</dbReference>
<dbReference type="GO" id="GO:0032259">
    <property type="term" value="P:methylation"/>
    <property type="evidence" value="ECO:0007669"/>
    <property type="project" value="UniProtKB-KW"/>
</dbReference>
<evidence type="ECO:0000259" key="6">
    <source>
        <dbReference type="PROSITE" id="PS50970"/>
    </source>
</evidence>
<keyword evidence="2 5" id="KW-0808">Transferase</keyword>
<feature type="binding site" evidence="5">
    <location>
        <position position="289"/>
    </location>
    <ligand>
        <name>Zn(2+)</name>
        <dbReference type="ChEBI" id="CHEBI:29105"/>
    </ligand>
</feature>
<dbReference type="NCBIfam" id="NF007020">
    <property type="entry name" value="PRK09485.1"/>
    <property type="match status" value="1"/>
</dbReference>